<organism evidence="1 2">
    <name type="scientific">Lysobacter panacisoli</name>
    <dbReference type="NCBI Taxonomy" id="1255263"/>
    <lineage>
        <taxon>Bacteria</taxon>
        <taxon>Pseudomonadati</taxon>
        <taxon>Pseudomonadota</taxon>
        <taxon>Gammaproteobacteria</taxon>
        <taxon>Lysobacterales</taxon>
        <taxon>Lysobacteraceae</taxon>
        <taxon>Lysobacter</taxon>
    </lineage>
</organism>
<protein>
    <submittedName>
        <fullName evidence="1">Uncharacterized protein</fullName>
    </submittedName>
</protein>
<sequence length="652" mass="67084">MPIKRVQFPDGSIKRVEVPEGATNEQIIAFVQSQHAQPKAAPKQAGNRTAQLAGRSVTQGAAGTLDMIDQSVKSLPGMSLFKFATNRLPTIREAAQAFLTSRDVARPETRGERIASDVGEAVTGAALTGGAGVASGVRALGANPVMQAISAATGAGAASYAKEEGASPLVQSLLGLAGGLAPGAARYTAAAGARGVTRGGEAGRQRVQSNIADFEAAGTTPTVGQATEGRLARALESALARTPGAAGVMAGKSEQQAAQIGSRLGQMANELSPRADAVTAGRAIQRGVAGSADDTFASRTGATSNALYRRLDQAMPQGNIPVANAGATIADLNPEIVGAPALSPLFQNARLRGIQEAFGKDATPASQGLGGPVSQRLPYEGVSKLRTLVGKEVERGVFNPDVPVRDWRQLYGALSEDIRSAAEGAGPEAIGAFNRANRYYRAVQDRSDAISSIVNRDTPEAIFQAATQGTKEGASTLSAMMKSLPEGSRKEVAAAVLNRMGRATSSNQNAAGDAFSTQTFLTNWNNLSPAARSALFNRLGPEFRSQVESITRVADNLRQGSKVFANPSGTGAAVTQAAGIGSLATAGLTGNYPVAGGILGSMAAGNLASRAMTSPNLVNWLGQQTQFQRGSGIQALLLTAKEEEQGRRRAGN</sequence>
<accession>A0ABP9LC43</accession>
<dbReference type="Proteomes" id="UP001501083">
    <property type="component" value="Unassembled WGS sequence"/>
</dbReference>
<evidence type="ECO:0000313" key="1">
    <source>
        <dbReference type="EMBL" id="GAA5075429.1"/>
    </source>
</evidence>
<reference evidence="2" key="1">
    <citation type="journal article" date="2019" name="Int. J. Syst. Evol. Microbiol.">
        <title>The Global Catalogue of Microorganisms (GCM) 10K type strain sequencing project: providing services to taxonomists for standard genome sequencing and annotation.</title>
        <authorList>
            <consortium name="The Broad Institute Genomics Platform"/>
            <consortium name="The Broad Institute Genome Sequencing Center for Infectious Disease"/>
            <person name="Wu L."/>
            <person name="Ma J."/>
        </authorList>
    </citation>
    <scope>NUCLEOTIDE SEQUENCE [LARGE SCALE GENOMIC DNA]</scope>
    <source>
        <strain evidence="2">JCM 19212</strain>
    </source>
</reference>
<comment type="caution">
    <text evidence="1">The sequence shown here is derived from an EMBL/GenBank/DDBJ whole genome shotgun (WGS) entry which is preliminary data.</text>
</comment>
<evidence type="ECO:0000313" key="2">
    <source>
        <dbReference type="Proteomes" id="UP001501083"/>
    </source>
</evidence>
<dbReference type="RefSeq" id="WP_158985761.1">
    <property type="nucleotide sequence ID" value="NZ_BAABKY010000002.1"/>
</dbReference>
<name>A0ABP9LC43_9GAMM</name>
<dbReference type="EMBL" id="BAABKY010000002">
    <property type="protein sequence ID" value="GAA5075429.1"/>
    <property type="molecule type" value="Genomic_DNA"/>
</dbReference>
<keyword evidence="2" id="KW-1185">Reference proteome</keyword>
<gene>
    <name evidence="1" type="ORF">GCM10025759_18970</name>
</gene>
<proteinExistence type="predicted"/>